<accession>A0A8J9Y1D4</accession>
<dbReference type="InterPro" id="IPR002730">
    <property type="entry name" value="Rpp29/RNP1"/>
</dbReference>
<comment type="subcellular location">
    <subcellularLocation>
        <location evidence="2">Nucleus</location>
    </subcellularLocation>
</comment>
<sequence>MASLEIRDEASQSIVNFLKANVPRSDIPNIETELKKDFLLAKKRSKEQKAKKHVKKKSKVLTRKEKKALGFFAIPRKSVRYNDILAINNIWSDYIIQLLELDKPIPDYSSKNWDQFSQSLYKADFHGCLLQVVRSKCPSYVGKKGICIMDTKNTFKIVSMDDIVTTLPKKDCVFELYIKDIRLCIFGKHLCVRPAERATKKLKSYLHLDL</sequence>
<dbReference type="SUPFAM" id="SSF101744">
    <property type="entry name" value="Rof/RNase P subunit-like"/>
    <property type="match status" value="1"/>
</dbReference>
<dbReference type="PANTHER" id="PTHR13348:SF0">
    <property type="entry name" value="RIBONUCLEASE P PROTEIN SUBUNIT P29"/>
    <property type="match status" value="1"/>
</dbReference>
<dbReference type="InterPro" id="IPR023538">
    <property type="entry name" value="RNP1"/>
</dbReference>
<dbReference type="InterPro" id="IPR036980">
    <property type="entry name" value="RNase_P/MRP_Rpp29_sf"/>
</dbReference>
<dbReference type="GO" id="GO:0001682">
    <property type="term" value="P:tRNA 5'-leader removal"/>
    <property type="evidence" value="ECO:0007669"/>
    <property type="project" value="InterPro"/>
</dbReference>
<keyword evidence="6" id="KW-0819">tRNA processing</keyword>
<evidence type="ECO:0000256" key="5">
    <source>
        <dbReference type="ARBA" id="ARBA00022490"/>
    </source>
</evidence>
<keyword evidence="5" id="KW-0963">Cytoplasm</keyword>
<evidence type="ECO:0000313" key="11">
    <source>
        <dbReference type="EMBL" id="CAH0713939.1"/>
    </source>
</evidence>
<comment type="subunit">
    <text evidence="10">Component of nuclear RNase P and RNase MRP ribonucleoproteins. RNase P consists of a catalytic RNA moiety and 10 different protein chains; POP1, POP4, POP5, POP7, RPP14, RPP21, RPP25, RPP30, RPP38 and RPP40. Within the RNase P complex, POP1, POP7 and RPP25 form the 'finger' subcomplex, POP5, RPP14, RPP40 and homodimeric RPP30 form the 'palm' subcomplex, and RPP21, POP4 and RPP38 form the 'wrist' subcomplex. All subunits of the RNase P complex interact with the catalytic RNA. Several subunits of RNase P are also part of the RNase MRP complex. RNase MRP consists of a catalytic RNA moiety and about 8 protein subunits; POP1, POP7, RPP25, RPP30, RPP38, RPP40 and possibly also POP4 and POP5.</text>
</comment>
<dbReference type="Gene3D" id="2.30.30.210">
    <property type="entry name" value="Ribonuclease P/MRP, subunit p29"/>
    <property type="match status" value="1"/>
</dbReference>
<dbReference type="InterPro" id="IPR023534">
    <property type="entry name" value="Rof/RNase_P-like"/>
</dbReference>
<evidence type="ECO:0000256" key="1">
    <source>
        <dbReference type="ARBA" id="ARBA00002435"/>
    </source>
</evidence>
<dbReference type="GO" id="GO:0004519">
    <property type="term" value="F:endonuclease activity"/>
    <property type="evidence" value="ECO:0007669"/>
    <property type="project" value="UniProtKB-KW"/>
</dbReference>
<dbReference type="AlphaFoldDB" id="A0A8J9Y1D4"/>
<keyword evidence="12" id="KW-1185">Reference proteome</keyword>
<proteinExistence type="inferred from homology"/>
<evidence type="ECO:0000256" key="4">
    <source>
        <dbReference type="ARBA" id="ARBA00016225"/>
    </source>
</evidence>
<dbReference type="Proteomes" id="UP000838878">
    <property type="component" value="Chromosome 1"/>
</dbReference>
<evidence type="ECO:0000256" key="2">
    <source>
        <dbReference type="ARBA" id="ARBA00004123"/>
    </source>
</evidence>
<dbReference type="GO" id="GO:0000172">
    <property type="term" value="C:ribonuclease MRP complex"/>
    <property type="evidence" value="ECO:0007669"/>
    <property type="project" value="InterPro"/>
</dbReference>
<comment type="similarity">
    <text evidence="3">Belongs to the eukaryotic/archaeal RNase P protein component 1 family.</text>
</comment>
<evidence type="ECO:0000313" key="12">
    <source>
        <dbReference type="Proteomes" id="UP000838878"/>
    </source>
</evidence>
<evidence type="ECO:0000256" key="10">
    <source>
        <dbReference type="ARBA" id="ARBA00046486"/>
    </source>
</evidence>
<dbReference type="HAMAP" id="MF_00754">
    <property type="entry name" value="RNase_P_1"/>
    <property type="match status" value="1"/>
</dbReference>
<dbReference type="GO" id="GO:0016787">
    <property type="term" value="F:hydrolase activity"/>
    <property type="evidence" value="ECO:0007669"/>
    <property type="project" value="UniProtKB-KW"/>
</dbReference>
<dbReference type="GO" id="GO:0030677">
    <property type="term" value="C:ribonuclease P complex"/>
    <property type="evidence" value="ECO:0007669"/>
    <property type="project" value="InterPro"/>
</dbReference>
<dbReference type="Pfam" id="PF01868">
    <property type="entry name" value="RNase_P-MRP_p29"/>
    <property type="match status" value="1"/>
</dbReference>
<evidence type="ECO:0000256" key="8">
    <source>
        <dbReference type="ARBA" id="ARBA00022759"/>
    </source>
</evidence>
<keyword evidence="7" id="KW-0540">Nuclease</keyword>
<gene>
    <name evidence="11" type="ORF">BINO364_LOCUS1036</name>
</gene>
<keyword evidence="9" id="KW-0378">Hydrolase</keyword>
<comment type="function">
    <text evidence="1">Component of ribonuclease P, a ribonucleoprotein complex that generates mature tRNA molecules by cleaving their 5'-ends.</text>
</comment>
<reference evidence="11" key="1">
    <citation type="submission" date="2021-12" db="EMBL/GenBank/DDBJ databases">
        <authorList>
            <person name="Martin H S."/>
        </authorList>
    </citation>
    <scope>NUCLEOTIDE SEQUENCE</scope>
</reference>
<organism evidence="11 12">
    <name type="scientific">Brenthis ino</name>
    <name type="common">lesser marbled fritillary</name>
    <dbReference type="NCBI Taxonomy" id="405034"/>
    <lineage>
        <taxon>Eukaryota</taxon>
        <taxon>Metazoa</taxon>
        <taxon>Ecdysozoa</taxon>
        <taxon>Arthropoda</taxon>
        <taxon>Hexapoda</taxon>
        <taxon>Insecta</taxon>
        <taxon>Pterygota</taxon>
        <taxon>Neoptera</taxon>
        <taxon>Endopterygota</taxon>
        <taxon>Lepidoptera</taxon>
        <taxon>Glossata</taxon>
        <taxon>Ditrysia</taxon>
        <taxon>Papilionoidea</taxon>
        <taxon>Nymphalidae</taxon>
        <taxon>Heliconiinae</taxon>
        <taxon>Argynnini</taxon>
        <taxon>Brenthis</taxon>
    </lineage>
</organism>
<dbReference type="OrthoDB" id="124041at2759"/>
<dbReference type="GO" id="GO:0006364">
    <property type="term" value="P:rRNA processing"/>
    <property type="evidence" value="ECO:0007669"/>
    <property type="project" value="TreeGrafter"/>
</dbReference>
<evidence type="ECO:0000256" key="3">
    <source>
        <dbReference type="ARBA" id="ARBA00006181"/>
    </source>
</evidence>
<protein>
    <recommendedName>
        <fullName evidence="4">Ribonuclease P protein subunit p29</fullName>
    </recommendedName>
</protein>
<evidence type="ECO:0000256" key="9">
    <source>
        <dbReference type="ARBA" id="ARBA00022801"/>
    </source>
</evidence>
<feature type="non-terminal residue" evidence="11">
    <location>
        <position position="210"/>
    </location>
</feature>
<dbReference type="GO" id="GO:0005634">
    <property type="term" value="C:nucleus"/>
    <property type="evidence" value="ECO:0007669"/>
    <property type="project" value="UniProtKB-SubCell"/>
</dbReference>
<dbReference type="EMBL" id="OV170221">
    <property type="protein sequence ID" value="CAH0713939.1"/>
    <property type="molecule type" value="Genomic_DNA"/>
</dbReference>
<evidence type="ECO:0000256" key="6">
    <source>
        <dbReference type="ARBA" id="ARBA00022694"/>
    </source>
</evidence>
<keyword evidence="8" id="KW-0255">Endonuclease</keyword>
<evidence type="ECO:0000256" key="7">
    <source>
        <dbReference type="ARBA" id="ARBA00022722"/>
    </source>
</evidence>
<dbReference type="PANTHER" id="PTHR13348">
    <property type="entry name" value="RIBONUCLEASE P SUBUNIT P29"/>
    <property type="match status" value="1"/>
</dbReference>
<dbReference type="SMART" id="SM00538">
    <property type="entry name" value="POP4"/>
    <property type="match status" value="1"/>
</dbReference>
<name>A0A8J9Y1D4_9NEOP</name>
<dbReference type="GO" id="GO:0033204">
    <property type="term" value="F:ribonuclease P RNA binding"/>
    <property type="evidence" value="ECO:0007669"/>
    <property type="project" value="InterPro"/>
</dbReference>
<dbReference type="InterPro" id="IPR016848">
    <property type="entry name" value="RNase_P/MRP_Rpp29-subunit"/>
</dbReference>